<accession>A0A6L4WPC3</accession>
<dbReference type="RefSeq" id="WP_152191719.1">
    <property type="nucleotide sequence ID" value="NZ_WFKI01000001.1"/>
</dbReference>
<keyword evidence="2" id="KW-0902">Two-component regulatory system</keyword>
<proteinExistence type="predicted"/>
<keyword evidence="3" id="KW-0805">Transcription regulation</keyword>
<name>A0A6L4WPC3_9BACT</name>
<evidence type="ECO:0000313" key="9">
    <source>
        <dbReference type="EMBL" id="KAB7888440.1"/>
    </source>
</evidence>
<dbReference type="InterPro" id="IPR016032">
    <property type="entry name" value="Sig_transdc_resp-reg_C-effctor"/>
</dbReference>
<dbReference type="InterPro" id="IPR011006">
    <property type="entry name" value="CheY-like_superfamily"/>
</dbReference>
<evidence type="ECO:0000256" key="3">
    <source>
        <dbReference type="ARBA" id="ARBA00023015"/>
    </source>
</evidence>
<dbReference type="Pfam" id="PF00072">
    <property type="entry name" value="Response_reg"/>
    <property type="match status" value="1"/>
</dbReference>
<dbReference type="GO" id="GO:0005829">
    <property type="term" value="C:cytosol"/>
    <property type="evidence" value="ECO:0007669"/>
    <property type="project" value="TreeGrafter"/>
</dbReference>
<reference evidence="10 11" key="1">
    <citation type="submission" date="2019-10" db="EMBL/GenBank/DDBJ databases">
        <title>Poseidonibacter ostreae sp. nov., isolated from the gut of the Ostrea denselamellosa.</title>
        <authorList>
            <person name="Choi A."/>
        </authorList>
    </citation>
    <scope>NUCLEOTIDE SEQUENCE [LARGE SCALE GENOMIC DNA]</scope>
    <source>
        <strain evidence="8 11">SJOD-M-33</strain>
        <strain evidence="9 10">SJOD-M-5</strain>
    </source>
</reference>
<keyword evidence="5" id="KW-0804">Transcription</keyword>
<evidence type="ECO:0000256" key="1">
    <source>
        <dbReference type="ARBA" id="ARBA00022553"/>
    </source>
</evidence>
<dbReference type="InterPro" id="IPR036388">
    <property type="entry name" value="WH-like_DNA-bd_sf"/>
</dbReference>
<evidence type="ECO:0000313" key="8">
    <source>
        <dbReference type="EMBL" id="KAB7885875.1"/>
    </source>
</evidence>
<dbReference type="Pfam" id="PF00486">
    <property type="entry name" value="Trans_reg_C"/>
    <property type="match status" value="1"/>
</dbReference>
<dbReference type="AlphaFoldDB" id="A0A6L4WPC3"/>
<comment type="caution">
    <text evidence="8">The sequence shown here is derived from an EMBL/GenBank/DDBJ whole genome shotgun (WGS) entry which is preliminary data.</text>
</comment>
<evidence type="ECO:0000256" key="6">
    <source>
        <dbReference type="PROSITE-ProRule" id="PRU00169"/>
    </source>
</evidence>
<protein>
    <submittedName>
        <fullName evidence="8">Response regulator</fullName>
    </submittedName>
</protein>
<dbReference type="InterPro" id="IPR039420">
    <property type="entry name" value="WalR-like"/>
</dbReference>
<sequence>MDKVRILLIEDEKIVSLELKSILEKLGYEVIGIAQTAEEAYSIALNKPIDLVISDIKLKSGVDGIESCDVLQNTYNIPIIFMTAFNDDIKIQRASNLTNMVGYLVKPIRVVELDTMIKIAITKFKILEKRKIVEVNNYYKYDFDNKIIMNSISNEEVDLTKNESLLLSLLLNEKNKLVSYSKINSSIWSNGKGSDLTRRQLVHRLKTKLPYFDIFSVKGVGIGITQ</sequence>
<organism evidence="8 11">
    <name type="scientific">Poseidonibacter ostreae</name>
    <dbReference type="NCBI Taxonomy" id="2654171"/>
    <lineage>
        <taxon>Bacteria</taxon>
        <taxon>Pseudomonadati</taxon>
        <taxon>Campylobacterota</taxon>
        <taxon>Epsilonproteobacteria</taxon>
        <taxon>Campylobacterales</taxon>
        <taxon>Arcobacteraceae</taxon>
        <taxon>Poseidonibacter</taxon>
    </lineage>
</organism>
<keyword evidence="1 6" id="KW-0597">Phosphoprotein</keyword>
<evidence type="ECO:0000313" key="11">
    <source>
        <dbReference type="Proteomes" id="UP000472839"/>
    </source>
</evidence>
<keyword evidence="4" id="KW-0238">DNA-binding</keyword>
<evidence type="ECO:0000256" key="2">
    <source>
        <dbReference type="ARBA" id="ARBA00023012"/>
    </source>
</evidence>
<dbReference type="SMART" id="SM00448">
    <property type="entry name" value="REC"/>
    <property type="match status" value="1"/>
</dbReference>
<dbReference type="PANTHER" id="PTHR48111:SF1">
    <property type="entry name" value="TWO-COMPONENT RESPONSE REGULATOR ORR33"/>
    <property type="match status" value="1"/>
</dbReference>
<dbReference type="InterPro" id="IPR001789">
    <property type="entry name" value="Sig_transdc_resp-reg_receiver"/>
</dbReference>
<keyword evidence="10" id="KW-1185">Reference proteome</keyword>
<dbReference type="SMART" id="SM00862">
    <property type="entry name" value="Trans_reg_C"/>
    <property type="match status" value="1"/>
</dbReference>
<dbReference type="PROSITE" id="PS50110">
    <property type="entry name" value="RESPONSE_REGULATORY"/>
    <property type="match status" value="1"/>
</dbReference>
<dbReference type="Proteomes" id="UP000472839">
    <property type="component" value="Unassembled WGS sequence"/>
</dbReference>
<evidence type="ECO:0000256" key="4">
    <source>
        <dbReference type="ARBA" id="ARBA00023125"/>
    </source>
</evidence>
<dbReference type="PANTHER" id="PTHR48111">
    <property type="entry name" value="REGULATOR OF RPOS"/>
    <property type="match status" value="1"/>
</dbReference>
<dbReference type="GO" id="GO:0000156">
    <property type="term" value="F:phosphorelay response regulator activity"/>
    <property type="evidence" value="ECO:0007669"/>
    <property type="project" value="TreeGrafter"/>
</dbReference>
<dbReference type="Gene3D" id="3.40.50.2300">
    <property type="match status" value="1"/>
</dbReference>
<dbReference type="SUPFAM" id="SSF52172">
    <property type="entry name" value="CheY-like"/>
    <property type="match status" value="1"/>
</dbReference>
<evidence type="ECO:0000259" key="7">
    <source>
        <dbReference type="PROSITE" id="PS50110"/>
    </source>
</evidence>
<dbReference type="EMBL" id="WFKK01000050">
    <property type="protein sequence ID" value="KAB7885875.1"/>
    <property type="molecule type" value="Genomic_DNA"/>
</dbReference>
<dbReference type="InterPro" id="IPR001867">
    <property type="entry name" value="OmpR/PhoB-type_DNA-bd"/>
</dbReference>
<feature type="domain" description="Response regulatory" evidence="7">
    <location>
        <begin position="5"/>
        <end position="121"/>
    </location>
</feature>
<dbReference type="Proteomes" id="UP000461010">
    <property type="component" value="Unassembled WGS sequence"/>
</dbReference>
<dbReference type="SUPFAM" id="SSF46894">
    <property type="entry name" value="C-terminal effector domain of the bipartite response regulators"/>
    <property type="match status" value="1"/>
</dbReference>
<evidence type="ECO:0000313" key="10">
    <source>
        <dbReference type="Proteomes" id="UP000461010"/>
    </source>
</evidence>
<gene>
    <name evidence="9" type="ORF">GBG18_13045</name>
    <name evidence="8" type="ORF">GBG19_13325</name>
</gene>
<feature type="modified residue" description="4-aspartylphosphate" evidence="6">
    <location>
        <position position="55"/>
    </location>
</feature>
<evidence type="ECO:0000256" key="5">
    <source>
        <dbReference type="ARBA" id="ARBA00023163"/>
    </source>
</evidence>
<dbReference type="GO" id="GO:0006355">
    <property type="term" value="P:regulation of DNA-templated transcription"/>
    <property type="evidence" value="ECO:0007669"/>
    <property type="project" value="InterPro"/>
</dbReference>
<dbReference type="GO" id="GO:0032993">
    <property type="term" value="C:protein-DNA complex"/>
    <property type="evidence" value="ECO:0007669"/>
    <property type="project" value="TreeGrafter"/>
</dbReference>
<dbReference type="Gene3D" id="1.10.10.10">
    <property type="entry name" value="Winged helix-like DNA-binding domain superfamily/Winged helix DNA-binding domain"/>
    <property type="match status" value="1"/>
</dbReference>
<dbReference type="GO" id="GO:0000976">
    <property type="term" value="F:transcription cis-regulatory region binding"/>
    <property type="evidence" value="ECO:0007669"/>
    <property type="project" value="TreeGrafter"/>
</dbReference>
<dbReference type="EMBL" id="WFKJ01000050">
    <property type="protein sequence ID" value="KAB7888440.1"/>
    <property type="molecule type" value="Genomic_DNA"/>
</dbReference>